<reference evidence="1 2" key="1">
    <citation type="journal article" date="2020" name="Cell">
        <title>Large-Scale Comparative Analyses of Tick Genomes Elucidate Their Genetic Diversity and Vector Capacities.</title>
        <authorList>
            <consortium name="Tick Genome and Microbiome Consortium (TIGMIC)"/>
            <person name="Jia N."/>
            <person name="Wang J."/>
            <person name="Shi W."/>
            <person name="Du L."/>
            <person name="Sun Y."/>
            <person name="Zhan W."/>
            <person name="Jiang J.F."/>
            <person name="Wang Q."/>
            <person name="Zhang B."/>
            <person name="Ji P."/>
            <person name="Bell-Sakyi L."/>
            <person name="Cui X.M."/>
            <person name="Yuan T.T."/>
            <person name="Jiang B.G."/>
            <person name="Yang W.F."/>
            <person name="Lam T.T."/>
            <person name="Chang Q.C."/>
            <person name="Ding S.J."/>
            <person name="Wang X.J."/>
            <person name="Zhu J.G."/>
            <person name="Ruan X.D."/>
            <person name="Zhao L."/>
            <person name="Wei J.T."/>
            <person name="Ye R.Z."/>
            <person name="Que T.C."/>
            <person name="Du C.H."/>
            <person name="Zhou Y.H."/>
            <person name="Cheng J.X."/>
            <person name="Dai P.F."/>
            <person name="Guo W.B."/>
            <person name="Han X.H."/>
            <person name="Huang E.J."/>
            <person name="Li L.F."/>
            <person name="Wei W."/>
            <person name="Gao Y.C."/>
            <person name="Liu J.Z."/>
            <person name="Shao H.Z."/>
            <person name="Wang X."/>
            <person name="Wang C.C."/>
            <person name="Yang T.C."/>
            <person name="Huo Q.B."/>
            <person name="Li W."/>
            <person name="Chen H.Y."/>
            <person name="Chen S.E."/>
            <person name="Zhou L.G."/>
            <person name="Ni X.B."/>
            <person name="Tian J.H."/>
            <person name="Sheng Y."/>
            <person name="Liu T."/>
            <person name="Pan Y.S."/>
            <person name="Xia L.Y."/>
            <person name="Li J."/>
            <person name="Zhao F."/>
            <person name="Cao W.C."/>
        </authorList>
    </citation>
    <scope>NUCLEOTIDE SEQUENCE [LARGE SCALE GENOMIC DNA]</scope>
    <source>
        <strain evidence="1">Iper-2018</strain>
    </source>
</reference>
<dbReference type="Proteomes" id="UP000805193">
    <property type="component" value="Unassembled WGS sequence"/>
</dbReference>
<proteinExistence type="predicted"/>
<comment type="caution">
    <text evidence="1">The sequence shown here is derived from an EMBL/GenBank/DDBJ whole genome shotgun (WGS) entry which is preliminary data.</text>
</comment>
<keyword evidence="2" id="KW-1185">Reference proteome</keyword>
<accession>A0AC60P321</accession>
<gene>
    <name evidence="1" type="ORF">HPB47_009062</name>
</gene>
<protein>
    <submittedName>
        <fullName evidence="1">Uncharacterized protein</fullName>
    </submittedName>
</protein>
<evidence type="ECO:0000313" key="1">
    <source>
        <dbReference type="EMBL" id="KAG0413803.1"/>
    </source>
</evidence>
<sequence length="799" mass="88016">MHNSIFLHCDVSGRPYKIGDFKPGLQGVGVLQDLKAFGSYQMNHVWIATFRSLASKQKIQDAKELLVKGKRYLVLDPNKAEVRLKLHWVPCDVPDDGIRRALEPYGTAQGVVRENWHEDGFQGAESTTRVVRLKLKDSVTLERLPHQLRMPHGSVLVIAPGRAPMCLRCRRTGHVRRECKVPRCGLCRRFGHENDDCVRSYAAVTEGATGKDEFEDIMDEEEAEVAAGGSLPASSNTDVLCPLGAEAAKDTTPSPPATPSASPVYTAPAKEDTTNSSAEVNASSKTASNRQEDRPTSQGQSTDVKPMQTAPKDTGTAVPEFMSCEDWASTDEDGQVLPDQRLKLKPVSQRNFRYDPKTRIPPEARRQKDFPRLFWNRVSRQVYRENEILRQPTLALTLIQIAHQGYRGFLQGDMGAKFLLDLRQLGALVSRGDLAQYRALWKVPVRSVSLGGVTVHAPPPPGAGSLLAFMLSTMDMFRSSKGDLMDEGALTYHRLVETFKFTLPFREDLGDDQFEDVGETMRNLASRGQALKVNGRIADSSTYSDAIFYVFDMQLVRRSFSSLSERAHIARYTRVAAADGRGHVRYGTPTKSAVTAKRAVKRSLDVRHGSGNAVFVAPDGDVIAFSASIGMLLGSREASSSTGLVLNNALHSFTARDPNRYLGHAGVSLNHPRPGKRPLSPLAPCVVLDGDRNLMAAVAASELFQVPQYSATILLGLLFMNKTMVDAISAPKVRYRANVKGVLHDVDLPRSMLLELQKKGHRMFLMDDKITNAVGVSVDDDNNLYPGVNERVGGYFNGQ</sequence>
<evidence type="ECO:0000313" key="2">
    <source>
        <dbReference type="Proteomes" id="UP000805193"/>
    </source>
</evidence>
<organism evidence="1 2">
    <name type="scientific">Ixodes persulcatus</name>
    <name type="common">Taiga tick</name>
    <dbReference type="NCBI Taxonomy" id="34615"/>
    <lineage>
        <taxon>Eukaryota</taxon>
        <taxon>Metazoa</taxon>
        <taxon>Ecdysozoa</taxon>
        <taxon>Arthropoda</taxon>
        <taxon>Chelicerata</taxon>
        <taxon>Arachnida</taxon>
        <taxon>Acari</taxon>
        <taxon>Parasitiformes</taxon>
        <taxon>Ixodida</taxon>
        <taxon>Ixodoidea</taxon>
        <taxon>Ixodidae</taxon>
        <taxon>Ixodinae</taxon>
        <taxon>Ixodes</taxon>
    </lineage>
</organism>
<name>A0AC60P321_IXOPE</name>
<dbReference type="EMBL" id="JABSTQ010011233">
    <property type="protein sequence ID" value="KAG0413803.1"/>
    <property type="molecule type" value="Genomic_DNA"/>
</dbReference>